<protein>
    <submittedName>
        <fullName evidence="3">Restriction endonuclease</fullName>
    </submittedName>
</protein>
<dbReference type="GO" id="GO:0009307">
    <property type="term" value="P:DNA restriction-modification system"/>
    <property type="evidence" value="ECO:0007669"/>
    <property type="project" value="InterPro"/>
</dbReference>
<dbReference type="InterPro" id="IPR052906">
    <property type="entry name" value="Type_IV_Methyl-Rstrct_Enzyme"/>
</dbReference>
<dbReference type="SUPFAM" id="SSF52980">
    <property type="entry name" value="Restriction endonuclease-like"/>
    <property type="match status" value="1"/>
</dbReference>
<name>A0A286TYJ4_9BACT</name>
<evidence type="ECO:0000259" key="1">
    <source>
        <dbReference type="Pfam" id="PF04471"/>
    </source>
</evidence>
<accession>A0A286TYJ4</accession>
<reference evidence="3 4" key="1">
    <citation type="journal article" date="2017" name="Environ. Microbiol. Rep.">
        <title>Genetic diversity of marine anaerobic ammonium-oxidizing bacteria as revealed by genomic and proteomic analyses of 'Candidatus Scalindua japonica'.</title>
        <authorList>
            <person name="Oshiki M."/>
            <person name="Mizuto K."/>
            <person name="Kimura Z."/>
            <person name="Kindaichi T."/>
            <person name="Satoh H."/>
            <person name="Okabe S."/>
        </authorList>
    </citation>
    <scope>NUCLEOTIDE SEQUENCE [LARGE SCALE GENOMIC DNA]</scope>
    <source>
        <strain evidence="4">husup-a2</strain>
    </source>
</reference>
<keyword evidence="3" id="KW-0255">Endonuclease</keyword>
<feature type="domain" description="Restriction system protein Mrr-like N-terminal" evidence="2">
    <location>
        <begin position="5"/>
        <end position="91"/>
    </location>
</feature>
<organism evidence="3 4">
    <name type="scientific">Candidatus Scalindua japonica</name>
    <dbReference type="NCBI Taxonomy" id="1284222"/>
    <lineage>
        <taxon>Bacteria</taxon>
        <taxon>Pseudomonadati</taxon>
        <taxon>Planctomycetota</taxon>
        <taxon>Candidatus Brocadiia</taxon>
        <taxon>Candidatus Brocadiales</taxon>
        <taxon>Candidatus Scalinduaceae</taxon>
        <taxon>Candidatus Scalindua</taxon>
    </lineage>
</organism>
<dbReference type="Gene3D" id="3.40.1350.10">
    <property type="match status" value="1"/>
</dbReference>
<keyword evidence="3" id="KW-0378">Hydrolase</keyword>
<dbReference type="EMBL" id="BAOS01000016">
    <property type="protein sequence ID" value="GAX60928.1"/>
    <property type="molecule type" value="Genomic_DNA"/>
</dbReference>
<proteinExistence type="predicted"/>
<keyword evidence="3" id="KW-0540">Nuclease</keyword>
<dbReference type="Proteomes" id="UP000218542">
    <property type="component" value="Unassembled WGS sequence"/>
</dbReference>
<dbReference type="OrthoDB" id="9803736at2"/>
<feature type="domain" description="Restriction endonuclease type IV Mrr" evidence="1">
    <location>
        <begin position="159"/>
        <end position="279"/>
    </location>
</feature>
<dbReference type="InterPro" id="IPR011856">
    <property type="entry name" value="tRNA_endonuc-like_dom_sf"/>
</dbReference>
<gene>
    <name evidence="3" type="ORF">SCALIN_C16_0002</name>
</gene>
<dbReference type="InterPro" id="IPR025745">
    <property type="entry name" value="Mrr-like_N_dom"/>
</dbReference>
<dbReference type="Pfam" id="PF04471">
    <property type="entry name" value="Mrr_cat"/>
    <property type="match status" value="1"/>
</dbReference>
<evidence type="ECO:0000313" key="3">
    <source>
        <dbReference type="EMBL" id="GAX60928.1"/>
    </source>
</evidence>
<comment type="caution">
    <text evidence="3">The sequence shown here is derived from an EMBL/GenBank/DDBJ whole genome shotgun (WGS) entry which is preliminary data.</text>
</comment>
<dbReference type="AlphaFoldDB" id="A0A286TYJ4"/>
<evidence type="ECO:0000259" key="2">
    <source>
        <dbReference type="Pfam" id="PF14338"/>
    </source>
</evidence>
<keyword evidence="4" id="KW-1185">Reference proteome</keyword>
<evidence type="ECO:0000313" key="4">
    <source>
        <dbReference type="Proteomes" id="UP000218542"/>
    </source>
</evidence>
<dbReference type="InterPro" id="IPR011335">
    <property type="entry name" value="Restrct_endonuc-II-like"/>
</dbReference>
<dbReference type="Pfam" id="PF14338">
    <property type="entry name" value="Mrr_N"/>
    <property type="match status" value="1"/>
</dbReference>
<dbReference type="RefSeq" id="WP_096894327.1">
    <property type="nucleotide sequence ID" value="NZ_BAOS01000016.1"/>
</dbReference>
<dbReference type="PANTHER" id="PTHR30015">
    <property type="entry name" value="MRR RESTRICTION SYSTEM PROTEIN"/>
    <property type="match status" value="1"/>
</dbReference>
<dbReference type="GO" id="GO:0003677">
    <property type="term" value="F:DNA binding"/>
    <property type="evidence" value="ECO:0007669"/>
    <property type="project" value="InterPro"/>
</dbReference>
<dbReference type="InterPro" id="IPR007560">
    <property type="entry name" value="Restrct_endonuc_IV_Mrr"/>
</dbReference>
<sequence>MIPKYEEIMLPLLKYLSDGQEHGLGETHDVLAGLFKLTDGEIRELLPSGKQTVFRNRVGWARTYMKKAGLLISSKRAHFKISDKGLKLLKENPTEINSQFLTRYDDFVKFKSLKREKEDDASSQSEFIESNTDQTPEESLEYAYQKLHSELAKELLDIIKTCSPEFFEKLVIDLLITMGYGGSRKDAGQAMGKSGDGGIDGIINEDKLGLDVIYLQAKRWDNAVPVKEIRDFTGALASKKAKKGIFITTSSFPKSVYEFVGQVEYKIILIDGERLTDLMIEHSIGLSEVNTYRVKSIDSDYFEEN</sequence>
<dbReference type="GO" id="GO:0015666">
    <property type="term" value="F:restriction endodeoxyribonuclease activity"/>
    <property type="evidence" value="ECO:0007669"/>
    <property type="project" value="TreeGrafter"/>
</dbReference>
<dbReference type="PANTHER" id="PTHR30015:SF7">
    <property type="entry name" value="TYPE IV METHYL-DIRECTED RESTRICTION ENZYME ECOKMRR"/>
    <property type="match status" value="1"/>
</dbReference>